<gene>
    <name evidence="2" type="ORF">P2G67_13240</name>
</gene>
<dbReference type="Pfam" id="PF03358">
    <property type="entry name" value="FMN_red"/>
    <property type="match status" value="1"/>
</dbReference>
<dbReference type="EMBL" id="JARHUD010000008">
    <property type="protein sequence ID" value="MDF2096941.1"/>
    <property type="molecule type" value="Genomic_DNA"/>
</dbReference>
<dbReference type="Proteomes" id="UP001215503">
    <property type="component" value="Unassembled WGS sequence"/>
</dbReference>
<sequence length="204" mass="21689">MAEVVPLETQGKAEPMNKLKLAVIVGSNRSESINAKLANALIGLVEDRVDARLIQIDDLPMYNPDLEGARPEAVQRFTREVAAADAILVVTPEHNRSVPAVLKNAIDWGSKPAENNVWKGKVAAITGTSPGAIGTAVGQQHLRQILGILGSLVIGGEAYISFKPDLLDAEGRFGNESTRAFLGAYMEQLLELAGRISEAPAKAA</sequence>
<dbReference type="Gene3D" id="3.40.50.360">
    <property type="match status" value="1"/>
</dbReference>
<dbReference type="InterPro" id="IPR029039">
    <property type="entry name" value="Flavoprotein-like_sf"/>
</dbReference>
<dbReference type="PANTHER" id="PTHR30543">
    <property type="entry name" value="CHROMATE REDUCTASE"/>
    <property type="match status" value="1"/>
</dbReference>
<feature type="domain" description="NADPH-dependent FMN reductase-like" evidence="1">
    <location>
        <begin position="20"/>
        <end position="162"/>
    </location>
</feature>
<protein>
    <submittedName>
        <fullName evidence="2">NAD(P)H-dependent oxidoreductase</fullName>
    </submittedName>
</protein>
<dbReference type="PANTHER" id="PTHR30543:SF21">
    <property type="entry name" value="NAD(P)H-DEPENDENT FMN REDUCTASE LOT6"/>
    <property type="match status" value="1"/>
</dbReference>
<proteinExistence type="predicted"/>
<evidence type="ECO:0000313" key="3">
    <source>
        <dbReference type="Proteomes" id="UP001215503"/>
    </source>
</evidence>
<comment type="caution">
    <text evidence="2">The sequence shown here is derived from an EMBL/GenBank/DDBJ whole genome shotgun (WGS) entry which is preliminary data.</text>
</comment>
<name>A0ABT5YQ80_9PROT</name>
<reference evidence="2 3" key="1">
    <citation type="submission" date="2023-03" db="EMBL/GenBank/DDBJ databases">
        <title>Fodinicurvata sp. CAU 1616 isolated from sea sendiment.</title>
        <authorList>
            <person name="Kim W."/>
        </authorList>
    </citation>
    <scope>NUCLEOTIDE SEQUENCE [LARGE SCALE GENOMIC DNA]</scope>
    <source>
        <strain evidence="2 3">CAU 1616</strain>
    </source>
</reference>
<accession>A0ABT5YQ80</accession>
<evidence type="ECO:0000259" key="1">
    <source>
        <dbReference type="Pfam" id="PF03358"/>
    </source>
</evidence>
<dbReference type="SUPFAM" id="SSF52218">
    <property type="entry name" value="Flavoproteins"/>
    <property type="match status" value="1"/>
</dbReference>
<evidence type="ECO:0000313" key="2">
    <source>
        <dbReference type="EMBL" id="MDF2096941.1"/>
    </source>
</evidence>
<organism evidence="2 3">
    <name type="scientific">Aquibaculum arenosum</name>
    <dbReference type="NCBI Taxonomy" id="3032591"/>
    <lineage>
        <taxon>Bacteria</taxon>
        <taxon>Pseudomonadati</taxon>
        <taxon>Pseudomonadota</taxon>
        <taxon>Alphaproteobacteria</taxon>
        <taxon>Rhodospirillales</taxon>
        <taxon>Rhodovibrionaceae</taxon>
        <taxon>Aquibaculum</taxon>
    </lineage>
</organism>
<dbReference type="InterPro" id="IPR005025">
    <property type="entry name" value="FMN_Rdtase-like_dom"/>
</dbReference>
<keyword evidence="3" id="KW-1185">Reference proteome</keyword>
<dbReference type="InterPro" id="IPR050712">
    <property type="entry name" value="NAD(P)H-dep_reductase"/>
</dbReference>